<feature type="non-terminal residue" evidence="1">
    <location>
        <position position="1"/>
    </location>
</feature>
<proteinExistence type="predicted"/>
<gene>
    <name evidence="1" type="ORF">METZ01_LOCUS214696</name>
</gene>
<organism evidence="1">
    <name type="scientific">marine metagenome</name>
    <dbReference type="NCBI Taxonomy" id="408172"/>
    <lineage>
        <taxon>unclassified sequences</taxon>
        <taxon>metagenomes</taxon>
        <taxon>ecological metagenomes</taxon>
    </lineage>
</organism>
<reference evidence="1" key="1">
    <citation type="submission" date="2018-05" db="EMBL/GenBank/DDBJ databases">
        <authorList>
            <person name="Lanie J.A."/>
            <person name="Ng W.-L."/>
            <person name="Kazmierczak K.M."/>
            <person name="Andrzejewski T.M."/>
            <person name="Davidsen T.M."/>
            <person name="Wayne K.J."/>
            <person name="Tettelin H."/>
            <person name="Glass J.I."/>
            <person name="Rusch D."/>
            <person name="Podicherti R."/>
            <person name="Tsui H.-C.T."/>
            <person name="Winkler M.E."/>
        </authorList>
    </citation>
    <scope>NUCLEOTIDE SEQUENCE</scope>
</reference>
<protein>
    <submittedName>
        <fullName evidence="1">Uncharacterized protein</fullName>
    </submittedName>
</protein>
<dbReference type="AlphaFoldDB" id="A0A382FGT2"/>
<name>A0A382FGT2_9ZZZZ</name>
<evidence type="ECO:0000313" key="1">
    <source>
        <dbReference type="EMBL" id="SVB61842.1"/>
    </source>
</evidence>
<accession>A0A382FGT2</accession>
<sequence>VADLIQITGNRRVLNLAICSRGAAEGSIFSHNLAARFLERNVF</sequence>
<feature type="non-terminal residue" evidence="1">
    <location>
        <position position="43"/>
    </location>
</feature>
<dbReference type="EMBL" id="UINC01049724">
    <property type="protein sequence ID" value="SVB61842.1"/>
    <property type="molecule type" value="Genomic_DNA"/>
</dbReference>